<sequence>MWVAENFCPILEKLGGRSNKSDDESNDDIAYDGTDEDDHNGNKDERIHIENHRDKSTLTIDALQRSDCGKMSVCVSSSIGADQSSVNICIEDVPDAPIGKPQVYDLGRTSASLSWCGPASSGGKNVTHYSIEARTRQNGQTWDVMVSQCKELTCHILDLKPCTTYQFRVRAVNRHGLGPPSEPTDKVTTFDPFSSPSDYDESDGNNEVFTPSLEYRQ</sequence>
<feature type="compositionally biased region" description="Acidic residues" evidence="2">
    <location>
        <begin position="24"/>
        <end position="38"/>
    </location>
</feature>
<dbReference type="AlphaFoldDB" id="A0AAV4D385"/>
<name>A0AAV4D385_9GAST</name>
<dbReference type="Proteomes" id="UP000735302">
    <property type="component" value="Unassembled WGS sequence"/>
</dbReference>
<proteinExistence type="predicted"/>
<evidence type="ECO:0000313" key="4">
    <source>
        <dbReference type="EMBL" id="GFO38555.1"/>
    </source>
</evidence>
<dbReference type="Gene3D" id="2.60.40.10">
    <property type="entry name" value="Immunoglobulins"/>
    <property type="match status" value="2"/>
</dbReference>
<dbReference type="GO" id="GO:0016301">
    <property type="term" value="F:kinase activity"/>
    <property type="evidence" value="ECO:0007669"/>
    <property type="project" value="UniProtKB-KW"/>
</dbReference>
<evidence type="ECO:0000313" key="5">
    <source>
        <dbReference type="Proteomes" id="UP000735302"/>
    </source>
</evidence>
<dbReference type="PRINTS" id="PR00014">
    <property type="entry name" value="FNTYPEIII"/>
</dbReference>
<dbReference type="Pfam" id="PF00041">
    <property type="entry name" value="fn3"/>
    <property type="match status" value="1"/>
</dbReference>
<comment type="caution">
    <text evidence="4">The sequence shown here is derived from an EMBL/GenBank/DDBJ whole genome shotgun (WGS) entry which is preliminary data.</text>
</comment>
<gene>
    <name evidence="4" type="ORF">PoB_006506000</name>
</gene>
<feature type="non-terminal residue" evidence="4">
    <location>
        <position position="217"/>
    </location>
</feature>
<dbReference type="SUPFAM" id="SSF48726">
    <property type="entry name" value="Immunoglobulin"/>
    <property type="match status" value="1"/>
</dbReference>
<keyword evidence="4" id="KW-0808">Transferase</keyword>
<dbReference type="EMBL" id="BLXT01007322">
    <property type="protein sequence ID" value="GFO38555.1"/>
    <property type="molecule type" value="Genomic_DNA"/>
</dbReference>
<evidence type="ECO:0000256" key="1">
    <source>
        <dbReference type="ARBA" id="ARBA00023319"/>
    </source>
</evidence>
<feature type="region of interest" description="Disordered" evidence="2">
    <location>
        <begin position="174"/>
        <end position="217"/>
    </location>
</feature>
<dbReference type="SUPFAM" id="SSF49265">
    <property type="entry name" value="Fibronectin type III"/>
    <property type="match status" value="1"/>
</dbReference>
<reference evidence="4 5" key="1">
    <citation type="journal article" date="2021" name="Elife">
        <title>Chloroplast acquisition without the gene transfer in kleptoplastic sea slugs, Plakobranchus ocellatus.</title>
        <authorList>
            <person name="Maeda T."/>
            <person name="Takahashi S."/>
            <person name="Yoshida T."/>
            <person name="Shimamura S."/>
            <person name="Takaki Y."/>
            <person name="Nagai Y."/>
            <person name="Toyoda A."/>
            <person name="Suzuki Y."/>
            <person name="Arimoto A."/>
            <person name="Ishii H."/>
            <person name="Satoh N."/>
            <person name="Nishiyama T."/>
            <person name="Hasebe M."/>
            <person name="Maruyama T."/>
            <person name="Minagawa J."/>
            <person name="Obokata J."/>
            <person name="Shigenobu S."/>
        </authorList>
    </citation>
    <scope>NUCLEOTIDE SEQUENCE [LARGE SCALE GENOMIC DNA]</scope>
</reference>
<keyword evidence="4" id="KW-0418">Kinase</keyword>
<feature type="domain" description="Fibronectin type-III" evidence="3">
    <location>
        <begin position="97"/>
        <end position="192"/>
    </location>
</feature>
<organism evidence="4 5">
    <name type="scientific">Plakobranchus ocellatus</name>
    <dbReference type="NCBI Taxonomy" id="259542"/>
    <lineage>
        <taxon>Eukaryota</taxon>
        <taxon>Metazoa</taxon>
        <taxon>Spiralia</taxon>
        <taxon>Lophotrochozoa</taxon>
        <taxon>Mollusca</taxon>
        <taxon>Gastropoda</taxon>
        <taxon>Heterobranchia</taxon>
        <taxon>Euthyneura</taxon>
        <taxon>Panpulmonata</taxon>
        <taxon>Sacoglossa</taxon>
        <taxon>Placobranchoidea</taxon>
        <taxon>Plakobranchidae</taxon>
        <taxon>Plakobranchus</taxon>
    </lineage>
</organism>
<evidence type="ECO:0000259" key="3">
    <source>
        <dbReference type="PROSITE" id="PS50853"/>
    </source>
</evidence>
<keyword evidence="1" id="KW-0393">Immunoglobulin domain</keyword>
<evidence type="ECO:0000256" key="2">
    <source>
        <dbReference type="SAM" id="MobiDB-lite"/>
    </source>
</evidence>
<dbReference type="InterPro" id="IPR013783">
    <property type="entry name" value="Ig-like_fold"/>
</dbReference>
<dbReference type="PANTHER" id="PTHR14340:SF9">
    <property type="entry name" value="FIBRONECTIN TYPE-III DOMAIN-CONTAINING PROTEIN"/>
    <property type="match status" value="1"/>
</dbReference>
<protein>
    <submittedName>
        <fullName evidence="4">Myosin light chain kinase, smooth muscle</fullName>
    </submittedName>
</protein>
<dbReference type="CDD" id="cd00063">
    <property type="entry name" value="FN3"/>
    <property type="match status" value="1"/>
</dbReference>
<dbReference type="InterPro" id="IPR003961">
    <property type="entry name" value="FN3_dom"/>
</dbReference>
<accession>A0AAV4D385</accession>
<dbReference type="SMART" id="SM00060">
    <property type="entry name" value="FN3"/>
    <property type="match status" value="1"/>
</dbReference>
<feature type="region of interest" description="Disordered" evidence="2">
    <location>
        <begin position="15"/>
        <end position="43"/>
    </location>
</feature>
<dbReference type="PROSITE" id="PS50853">
    <property type="entry name" value="FN3"/>
    <property type="match status" value="1"/>
</dbReference>
<keyword evidence="5" id="KW-1185">Reference proteome</keyword>
<dbReference type="InterPro" id="IPR036179">
    <property type="entry name" value="Ig-like_dom_sf"/>
</dbReference>
<dbReference type="InterPro" id="IPR036116">
    <property type="entry name" value="FN3_sf"/>
</dbReference>
<dbReference type="PANTHER" id="PTHR14340">
    <property type="entry name" value="MICROFIBRIL-ASSOCIATED GLYCOPROTEIN 3"/>
    <property type="match status" value="1"/>
</dbReference>